<evidence type="ECO:0000313" key="3">
    <source>
        <dbReference type="Proteomes" id="UP000663814"/>
    </source>
</evidence>
<feature type="chain" id="PRO_5045799182" evidence="1">
    <location>
        <begin position="28"/>
        <end position="305"/>
    </location>
</feature>
<sequence length="305" mass="34056">MTALMRRAFYIKLFSCVICGLFGAVTAADTVAITRDAPFVWLKAINNATTSGVKNRDIDGATAALLFPLVSQQPPQQIEANFERQFKLLQEIPVACSGKKIYTPERARLGHFSDIPQLFSVGLRLFVVKDSAYAEIIAELAKAGRLSMATLANSLPRLMVGAVAGRSYTPQLDDVLQQFASTKRLWLRSAEDMASGMTQMLVSQRVDAIVEYPTIMADFSPDNTDKVFVSYQIIETPAFTDGYILCAATPQGEALVKRFNAAIRERSQQRDYLDAHLQWFEPARHNEILAYYNKVYGTHFVLDEH</sequence>
<feature type="signal peptide" evidence="1">
    <location>
        <begin position="1"/>
        <end position="27"/>
    </location>
</feature>
<name>A0ABS7X5G9_9GAMM</name>
<reference evidence="2 3" key="2">
    <citation type="submission" date="2021-08" db="EMBL/GenBank/DDBJ databases">
        <title>Rheinheimera aquimaris sp. nov., isolated from seawater of the East Sea in Korea.</title>
        <authorList>
            <person name="Kim K.H."/>
            <person name="Wenting R."/>
            <person name="Kim K.R."/>
            <person name="Jeon C.O."/>
        </authorList>
    </citation>
    <scope>NUCLEOTIDE SEQUENCE [LARGE SCALE GENOMIC DNA]</scope>
    <source>
        <strain evidence="2 3">MA-13</strain>
    </source>
</reference>
<organism evidence="2 3">
    <name type="scientific">Rheinheimera maricola</name>
    <dbReference type="NCBI Taxonomy" id="2793282"/>
    <lineage>
        <taxon>Bacteria</taxon>
        <taxon>Pseudomonadati</taxon>
        <taxon>Pseudomonadota</taxon>
        <taxon>Gammaproteobacteria</taxon>
        <taxon>Chromatiales</taxon>
        <taxon>Chromatiaceae</taxon>
        <taxon>Rheinheimera</taxon>
    </lineage>
</organism>
<dbReference type="SUPFAM" id="SSF53850">
    <property type="entry name" value="Periplasmic binding protein-like II"/>
    <property type="match status" value="1"/>
</dbReference>
<dbReference type="EMBL" id="JAERPS020000001">
    <property type="protein sequence ID" value="MBZ9610385.1"/>
    <property type="molecule type" value="Genomic_DNA"/>
</dbReference>
<reference evidence="2 3" key="1">
    <citation type="submission" date="2020-12" db="EMBL/GenBank/DDBJ databases">
        <authorList>
            <person name="Ruan W."/>
            <person name="Khan S.A."/>
            <person name="Jeon C.O."/>
        </authorList>
    </citation>
    <scope>NUCLEOTIDE SEQUENCE [LARGE SCALE GENOMIC DNA]</scope>
    <source>
        <strain evidence="2 3">MA-13</strain>
    </source>
</reference>
<gene>
    <name evidence="2" type="ORF">I4W93_002125</name>
</gene>
<dbReference type="RefSeq" id="WP_205310078.1">
    <property type="nucleotide sequence ID" value="NZ_JAERPS020000001.1"/>
</dbReference>
<protein>
    <submittedName>
        <fullName evidence="2">Transporter substrate-binding domain-containing protein</fullName>
    </submittedName>
</protein>
<dbReference type="Gene3D" id="3.40.190.10">
    <property type="entry name" value="Periplasmic binding protein-like II"/>
    <property type="match status" value="2"/>
</dbReference>
<dbReference type="Proteomes" id="UP000663814">
    <property type="component" value="Unassembled WGS sequence"/>
</dbReference>
<proteinExistence type="predicted"/>
<accession>A0ABS7X5G9</accession>
<evidence type="ECO:0000313" key="2">
    <source>
        <dbReference type="EMBL" id="MBZ9610385.1"/>
    </source>
</evidence>
<evidence type="ECO:0000256" key="1">
    <source>
        <dbReference type="SAM" id="SignalP"/>
    </source>
</evidence>
<keyword evidence="3" id="KW-1185">Reference proteome</keyword>
<comment type="caution">
    <text evidence="2">The sequence shown here is derived from an EMBL/GenBank/DDBJ whole genome shotgun (WGS) entry which is preliminary data.</text>
</comment>
<keyword evidence="1" id="KW-0732">Signal</keyword>